<dbReference type="AlphaFoldDB" id="A0A6M1RY42"/>
<organism evidence="8 9">
    <name type="scientific">Limisphaera ngatamarikiensis</name>
    <dbReference type="NCBI Taxonomy" id="1324935"/>
    <lineage>
        <taxon>Bacteria</taxon>
        <taxon>Pseudomonadati</taxon>
        <taxon>Verrucomicrobiota</taxon>
        <taxon>Verrucomicrobiia</taxon>
        <taxon>Limisphaerales</taxon>
        <taxon>Limisphaeraceae</taxon>
        <taxon>Limisphaera</taxon>
    </lineage>
</organism>
<gene>
    <name evidence="8" type="ORF">G4L39_13560</name>
</gene>
<evidence type="ECO:0000259" key="7">
    <source>
        <dbReference type="PROSITE" id="PS51722"/>
    </source>
</evidence>
<dbReference type="InterPro" id="IPR035647">
    <property type="entry name" value="EFG_III/V"/>
</dbReference>
<dbReference type="Pfam" id="PF14492">
    <property type="entry name" value="EFG_III"/>
    <property type="match status" value="1"/>
</dbReference>
<dbReference type="SUPFAM" id="SSF52540">
    <property type="entry name" value="P-loop containing nucleoside triphosphate hydrolases"/>
    <property type="match status" value="1"/>
</dbReference>
<name>A0A6M1RY42_9BACT</name>
<dbReference type="InterPro" id="IPR000795">
    <property type="entry name" value="T_Tr_GTP-bd_dom"/>
</dbReference>
<dbReference type="SMART" id="SM00889">
    <property type="entry name" value="EFG_IV"/>
    <property type="match status" value="1"/>
</dbReference>
<dbReference type="Pfam" id="PF00679">
    <property type="entry name" value="EFG_C"/>
    <property type="match status" value="1"/>
</dbReference>
<dbReference type="SUPFAM" id="SSF54980">
    <property type="entry name" value="EF-G C-terminal domain-like"/>
    <property type="match status" value="2"/>
</dbReference>
<evidence type="ECO:0000256" key="5">
    <source>
        <dbReference type="ARBA" id="ARBA00023134"/>
    </source>
</evidence>
<dbReference type="Gene3D" id="3.40.50.300">
    <property type="entry name" value="P-loop containing nucleotide triphosphate hydrolases"/>
    <property type="match status" value="1"/>
</dbReference>
<keyword evidence="5" id="KW-0342">GTP-binding</keyword>
<dbReference type="FunFam" id="3.30.230.10:FF:000003">
    <property type="entry name" value="Elongation factor G"/>
    <property type="match status" value="1"/>
</dbReference>
<dbReference type="InterPro" id="IPR014721">
    <property type="entry name" value="Ribsml_uS5_D2-typ_fold_subgr"/>
</dbReference>
<dbReference type="Proteomes" id="UP000477311">
    <property type="component" value="Unassembled WGS sequence"/>
</dbReference>
<dbReference type="Gene3D" id="3.30.230.10">
    <property type="match status" value="1"/>
</dbReference>
<dbReference type="GO" id="GO:0003924">
    <property type="term" value="F:GTPase activity"/>
    <property type="evidence" value="ECO:0007669"/>
    <property type="project" value="InterPro"/>
</dbReference>
<keyword evidence="3 8" id="KW-0251">Elongation factor</keyword>
<dbReference type="PRINTS" id="PR00315">
    <property type="entry name" value="ELONGATNFCT"/>
</dbReference>
<dbReference type="GO" id="GO:0005525">
    <property type="term" value="F:GTP binding"/>
    <property type="evidence" value="ECO:0007669"/>
    <property type="project" value="UniProtKB-KW"/>
</dbReference>
<evidence type="ECO:0000313" key="9">
    <source>
        <dbReference type="Proteomes" id="UP000477311"/>
    </source>
</evidence>
<sequence length="697" mass="77531">MKTYQPSDIRNFAIVGHASAGKTMLSECMLACAGVINRLGSVVQGSTVSDYHDNERERKISIQTSMLHLEWLGRKFNILDCPGYLDFIAEALGALRVADLAVIVVDAKEGPGVGTMQVWEWATQFGIPKVFVINGLDRENADFERTLAQIREFAGDRVFPLSVPLDAGPNFQTVLDVPRSEVITYERGGLGKFKEAPATGARAEEVNRLHEKLMEYIAEADDSLTEKYLEQGRLTEEELRGGLHQAILQQTFIPAFATCAEHNVGVARLMDFIAKYGAAPTDRPKTRALDANDQPVEISLTDPEPVAYVFKTVSEPKFGEVSFFRVYSGKVAVGSELFNPRSRTTEKIGQLYLLNGATREPINEVVAGDMGATVKLKSTHTCDTLCSPKFICRLPGVQWPKPSIHAAIELKVKGEEDKLSQGLAALHAADPTFTYTVDAELRQTILSAQGELHLMVITDELKKRFRVEVDLVPPRIRFRETIKSKGEAKYRHKKQTGGAGQFAEVWMRIEPRPRDTGLEFTESLVGQNVDRVFVPSVEKGVQRAAMEGILAGYRVTDVKVDFYDGKMHPVDSKDIAFQIAGYEAFKEAFRSANPILLEPIQNVEIRVPEEYMGAVMGDLSSRRGKIVGMESLGRMQIIRAQVPAAEMYRYAVTLRSLTGGRGVHTEEFSHYEEMPAALAQKVIEESRRQREQQAAEK</sequence>
<dbReference type="InterPro" id="IPR009000">
    <property type="entry name" value="Transl_B-barrel_sf"/>
</dbReference>
<dbReference type="PROSITE" id="PS51722">
    <property type="entry name" value="G_TR_2"/>
    <property type="match status" value="1"/>
</dbReference>
<dbReference type="NCBIfam" id="TIGR00231">
    <property type="entry name" value="small_GTP"/>
    <property type="match status" value="1"/>
</dbReference>
<evidence type="ECO:0000256" key="6">
    <source>
        <dbReference type="ARBA" id="ARBA00024731"/>
    </source>
</evidence>
<feature type="domain" description="Tr-type G" evidence="7">
    <location>
        <begin position="7"/>
        <end position="281"/>
    </location>
</feature>
<dbReference type="SUPFAM" id="SSF54211">
    <property type="entry name" value="Ribosomal protein S5 domain 2-like"/>
    <property type="match status" value="1"/>
</dbReference>
<dbReference type="EMBL" id="JAAKYA010000089">
    <property type="protein sequence ID" value="NGO40411.1"/>
    <property type="molecule type" value="Genomic_DNA"/>
</dbReference>
<dbReference type="InterPro" id="IPR041095">
    <property type="entry name" value="EFG_II"/>
</dbReference>
<dbReference type="SMART" id="SM00838">
    <property type="entry name" value="EFG_C"/>
    <property type="match status" value="1"/>
</dbReference>
<dbReference type="Gene3D" id="3.30.70.870">
    <property type="entry name" value="Elongation Factor G (Translational Gtpase), domain 3"/>
    <property type="match status" value="1"/>
</dbReference>
<dbReference type="CDD" id="cd03713">
    <property type="entry name" value="EFG_mtEFG_C"/>
    <property type="match status" value="1"/>
</dbReference>
<dbReference type="Pfam" id="PF22042">
    <property type="entry name" value="EF-G_D2"/>
    <property type="match status" value="1"/>
</dbReference>
<dbReference type="CDD" id="cd01434">
    <property type="entry name" value="EFG_mtEFG1_IV"/>
    <property type="match status" value="1"/>
</dbReference>
<dbReference type="PANTHER" id="PTHR43261">
    <property type="entry name" value="TRANSLATION ELONGATION FACTOR G-RELATED"/>
    <property type="match status" value="1"/>
</dbReference>
<comment type="function">
    <text evidence="6">Catalyzes the GTP-dependent ribosomal translocation step during translation elongation. During this step, the ribosome changes from the pre-translocational (PRE) to the post-translocational (POST) state as the newly formed A-site-bound peptidyl-tRNA and P-site-bound deacylated tRNA move to the P and E sites, respectively. Catalyzes the coordinated movement of the two tRNA molecules, the mRNA and conformational changes in the ribosome.</text>
</comment>
<dbReference type="FunFam" id="3.30.70.240:FF:000001">
    <property type="entry name" value="Elongation factor G"/>
    <property type="match status" value="1"/>
</dbReference>
<dbReference type="InterPro" id="IPR005517">
    <property type="entry name" value="Transl_elong_EFG/EF2_IV"/>
</dbReference>
<keyword evidence="2" id="KW-0547">Nucleotide-binding</keyword>
<dbReference type="Gene3D" id="3.30.70.240">
    <property type="match status" value="1"/>
</dbReference>
<comment type="caution">
    <text evidence="8">The sequence shown here is derived from an EMBL/GenBank/DDBJ whole genome shotgun (WGS) entry which is preliminary data.</text>
</comment>
<dbReference type="InterPro" id="IPR053905">
    <property type="entry name" value="EF-G-like_DII"/>
</dbReference>
<protein>
    <recommendedName>
        <fullName evidence="1">Elongation factor G</fullName>
    </recommendedName>
</protein>
<dbReference type="CDD" id="cd04088">
    <property type="entry name" value="EFG_mtEFG_II"/>
    <property type="match status" value="1"/>
</dbReference>
<evidence type="ECO:0000256" key="3">
    <source>
        <dbReference type="ARBA" id="ARBA00022768"/>
    </source>
</evidence>
<dbReference type="InterPro" id="IPR020568">
    <property type="entry name" value="Ribosomal_Su5_D2-typ_SF"/>
</dbReference>
<dbReference type="CDD" id="cd04170">
    <property type="entry name" value="EF-G_bact"/>
    <property type="match status" value="1"/>
</dbReference>
<dbReference type="GO" id="GO:0032790">
    <property type="term" value="P:ribosome disassembly"/>
    <property type="evidence" value="ECO:0007669"/>
    <property type="project" value="TreeGrafter"/>
</dbReference>
<evidence type="ECO:0000313" key="8">
    <source>
        <dbReference type="EMBL" id="NGO40411.1"/>
    </source>
</evidence>
<evidence type="ECO:0000256" key="2">
    <source>
        <dbReference type="ARBA" id="ARBA00022741"/>
    </source>
</evidence>
<proteinExistence type="predicted"/>
<accession>A0A6M1RY42</accession>
<dbReference type="InterPro" id="IPR005225">
    <property type="entry name" value="Small_GTP-bd"/>
</dbReference>
<evidence type="ECO:0000256" key="4">
    <source>
        <dbReference type="ARBA" id="ARBA00022917"/>
    </source>
</evidence>
<dbReference type="Gene3D" id="2.40.30.10">
    <property type="entry name" value="Translation factors"/>
    <property type="match status" value="1"/>
</dbReference>
<dbReference type="InterPro" id="IPR035649">
    <property type="entry name" value="EFG_V"/>
</dbReference>
<keyword evidence="4" id="KW-0648">Protein biosynthesis</keyword>
<dbReference type="PANTHER" id="PTHR43261:SF6">
    <property type="entry name" value="ELONGATION FACTOR G-LIKE PROTEIN"/>
    <property type="match status" value="1"/>
</dbReference>
<dbReference type="NCBIfam" id="NF009381">
    <property type="entry name" value="PRK12740.1-5"/>
    <property type="match status" value="1"/>
</dbReference>
<dbReference type="InterPro" id="IPR000640">
    <property type="entry name" value="EFG_V-like"/>
</dbReference>
<dbReference type="InterPro" id="IPR027417">
    <property type="entry name" value="P-loop_NTPase"/>
</dbReference>
<dbReference type="Pfam" id="PF03764">
    <property type="entry name" value="EFG_IV"/>
    <property type="match status" value="1"/>
</dbReference>
<keyword evidence="9" id="KW-1185">Reference proteome</keyword>
<reference evidence="8 9" key="1">
    <citation type="submission" date="2020-02" db="EMBL/GenBank/DDBJ databases">
        <title>Draft genome sequence of Limisphaera ngatamarikiensis NGM72.4T, a thermophilic Verrucomicrobia grouped in subdivision 3.</title>
        <authorList>
            <person name="Carere C.R."/>
            <person name="Steen J."/>
            <person name="Hugenholtz P."/>
            <person name="Stott M.B."/>
        </authorList>
    </citation>
    <scope>NUCLEOTIDE SEQUENCE [LARGE SCALE GENOMIC DNA]</scope>
    <source>
        <strain evidence="8 9">NGM72.4</strain>
    </source>
</reference>
<dbReference type="InterPro" id="IPR047872">
    <property type="entry name" value="EFG_IV"/>
</dbReference>
<dbReference type="GO" id="GO:0003746">
    <property type="term" value="F:translation elongation factor activity"/>
    <property type="evidence" value="ECO:0007669"/>
    <property type="project" value="UniProtKB-KW"/>
</dbReference>
<dbReference type="RefSeq" id="WP_165108985.1">
    <property type="nucleotide sequence ID" value="NZ_JAAKYA010000089.1"/>
</dbReference>
<dbReference type="SUPFAM" id="SSF50447">
    <property type="entry name" value="Translation proteins"/>
    <property type="match status" value="1"/>
</dbReference>
<dbReference type="Pfam" id="PF00009">
    <property type="entry name" value="GTP_EFTU"/>
    <property type="match status" value="1"/>
</dbReference>
<evidence type="ECO:0000256" key="1">
    <source>
        <dbReference type="ARBA" id="ARBA00017872"/>
    </source>
</evidence>